<protein>
    <submittedName>
        <fullName evidence="1">Uncharacterized protein</fullName>
    </submittedName>
</protein>
<proteinExistence type="predicted"/>
<name>A0A9P4NQP4_9PEZI</name>
<dbReference type="EMBL" id="MU007043">
    <property type="protein sequence ID" value="KAF2429917.1"/>
    <property type="molecule type" value="Genomic_DNA"/>
</dbReference>
<evidence type="ECO:0000313" key="1">
    <source>
        <dbReference type="EMBL" id="KAF2429917.1"/>
    </source>
</evidence>
<evidence type="ECO:0000313" key="2">
    <source>
        <dbReference type="Proteomes" id="UP000800235"/>
    </source>
</evidence>
<organism evidence="1 2">
    <name type="scientific">Tothia fuscella</name>
    <dbReference type="NCBI Taxonomy" id="1048955"/>
    <lineage>
        <taxon>Eukaryota</taxon>
        <taxon>Fungi</taxon>
        <taxon>Dikarya</taxon>
        <taxon>Ascomycota</taxon>
        <taxon>Pezizomycotina</taxon>
        <taxon>Dothideomycetes</taxon>
        <taxon>Pleosporomycetidae</taxon>
        <taxon>Venturiales</taxon>
        <taxon>Cylindrosympodiaceae</taxon>
        <taxon>Tothia</taxon>
    </lineage>
</organism>
<accession>A0A9P4NQP4</accession>
<comment type="caution">
    <text evidence="1">The sequence shown here is derived from an EMBL/GenBank/DDBJ whole genome shotgun (WGS) entry which is preliminary data.</text>
</comment>
<reference evidence="1" key="1">
    <citation type="journal article" date="2020" name="Stud. Mycol.">
        <title>101 Dothideomycetes genomes: a test case for predicting lifestyles and emergence of pathogens.</title>
        <authorList>
            <person name="Haridas S."/>
            <person name="Albert R."/>
            <person name="Binder M."/>
            <person name="Bloem J."/>
            <person name="Labutti K."/>
            <person name="Salamov A."/>
            <person name="Andreopoulos B."/>
            <person name="Baker S."/>
            <person name="Barry K."/>
            <person name="Bills G."/>
            <person name="Bluhm B."/>
            <person name="Cannon C."/>
            <person name="Castanera R."/>
            <person name="Culley D."/>
            <person name="Daum C."/>
            <person name="Ezra D."/>
            <person name="Gonzalez J."/>
            <person name="Henrissat B."/>
            <person name="Kuo A."/>
            <person name="Liang C."/>
            <person name="Lipzen A."/>
            <person name="Lutzoni F."/>
            <person name="Magnuson J."/>
            <person name="Mondo S."/>
            <person name="Nolan M."/>
            <person name="Ohm R."/>
            <person name="Pangilinan J."/>
            <person name="Park H.-J."/>
            <person name="Ramirez L."/>
            <person name="Alfaro M."/>
            <person name="Sun H."/>
            <person name="Tritt A."/>
            <person name="Yoshinaga Y."/>
            <person name="Zwiers L.-H."/>
            <person name="Turgeon B."/>
            <person name="Goodwin S."/>
            <person name="Spatafora J."/>
            <person name="Crous P."/>
            <person name="Grigoriev I."/>
        </authorList>
    </citation>
    <scope>NUCLEOTIDE SEQUENCE</scope>
    <source>
        <strain evidence="1">CBS 130266</strain>
    </source>
</reference>
<dbReference type="AlphaFoldDB" id="A0A9P4NQP4"/>
<gene>
    <name evidence="1" type="ORF">EJ08DRAFT_264371</name>
</gene>
<keyword evidence="2" id="KW-1185">Reference proteome</keyword>
<dbReference type="Proteomes" id="UP000800235">
    <property type="component" value="Unassembled WGS sequence"/>
</dbReference>
<sequence length="163" mass="18389">MHVHRKCCSGGGRANAFSAYRRPYVESGRIILATVCRERTRLRPCRGGTDVAGGYMHFYQLRSVPYYWIREKVDLQVSTGRTLITGARTYHHRSQSSTGTRLGVQDILLAHVYSTNHRRVVAEQSSSCPRECLVELNAGRLECLCSTGVSCCSVINNCYEDFY</sequence>